<gene>
    <name evidence="2" type="ORF">FHX42_004962</name>
</gene>
<keyword evidence="3" id="KW-1185">Reference proteome</keyword>
<protein>
    <recommendedName>
        <fullName evidence="1">DUF397 domain-containing protein</fullName>
    </recommendedName>
</protein>
<dbReference type="InterPro" id="IPR007278">
    <property type="entry name" value="DUF397"/>
</dbReference>
<dbReference type="EMBL" id="JACGWZ010000008">
    <property type="protein sequence ID" value="MBA8827566.1"/>
    <property type="molecule type" value="Genomic_DNA"/>
</dbReference>
<dbReference type="AlphaFoldDB" id="A0A839E4P0"/>
<sequence length="66" mass="7341">MDLEAVNEHLTCASWRKSSRSTTNASCVEVAVTPRLVGVRDTKDRDGGTLAFDREQWASFVRSVRA</sequence>
<evidence type="ECO:0000313" key="2">
    <source>
        <dbReference type="EMBL" id="MBA8827566.1"/>
    </source>
</evidence>
<dbReference type="Pfam" id="PF04149">
    <property type="entry name" value="DUF397"/>
    <property type="match status" value="1"/>
</dbReference>
<name>A0A839E4P0_9PSEU</name>
<proteinExistence type="predicted"/>
<organism evidence="2 3">
    <name type="scientific">Halosaccharopolyspora lacisalsi</name>
    <dbReference type="NCBI Taxonomy" id="1000566"/>
    <lineage>
        <taxon>Bacteria</taxon>
        <taxon>Bacillati</taxon>
        <taxon>Actinomycetota</taxon>
        <taxon>Actinomycetes</taxon>
        <taxon>Pseudonocardiales</taxon>
        <taxon>Pseudonocardiaceae</taxon>
        <taxon>Halosaccharopolyspora</taxon>
    </lineage>
</organism>
<accession>A0A839E4P0</accession>
<comment type="caution">
    <text evidence="2">The sequence shown here is derived from an EMBL/GenBank/DDBJ whole genome shotgun (WGS) entry which is preliminary data.</text>
</comment>
<feature type="domain" description="DUF397" evidence="1">
    <location>
        <begin position="13"/>
        <end position="65"/>
    </location>
</feature>
<reference evidence="2 3" key="1">
    <citation type="submission" date="2020-07" db="EMBL/GenBank/DDBJ databases">
        <title>Sequencing the genomes of 1000 actinobacteria strains.</title>
        <authorList>
            <person name="Klenk H.-P."/>
        </authorList>
    </citation>
    <scope>NUCLEOTIDE SEQUENCE [LARGE SCALE GENOMIC DNA]</scope>
    <source>
        <strain evidence="2 3">DSM 45975</strain>
    </source>
</reference>
<evidence type="ECO:0000259" key="1">
    <source>
        <dbReference type="Pfam" id="PF04149"/>
    </source>
</evidence>
<dbReference type="RefSeq" id="WP_182546722.1">
    <property type="nucleotide sequence ID" value="NZ_JACGWZ010000008.1"/>
</dbReference>
<dbReference type="Proteomes" id="UP000569329">
    <property type="component" value="Unassembled WGS sequence"/>
</dbReference>
<evidence type="ECO:0000313" key="3">
    <source>
        <dbReference type="Proteomes" id="UP000569329"/>
    </source>
</evidence>